<reference evidence="2 3" key="1">
    <citation type="submission" date="2023-03" db="EMBL/GenBank/DDBJ databases">
        <title>Bacillus Genome Sequencing.</title>
        <authorList>
            <person name="Dunlap C."/>
        </authorList>
    </citation>
    <scope>NUCLEOTIDE SEQUENCE [LARGE SCALE GENOMIC DNA]</scope>
    <source>
        <strain evidence="2 3">NRS-1717</strain>
    </source>
</reference>
<proteinExistence type="predicted"/>
<comment type="caution">
    <text evidence="2">The sequence shown here is derived from an EMBL/GenBank/DDBJ whole genome shotgun (WGS) entry which is preliminary data.</text>
</comment>
<sequence>MVGFFLGVLLGISVCLFGLFIYKGFESLTGYPGFILGVVLGCGVFFLGYYIHERSSVIDG</sequence>
<keyword evidence="1" id="KW-0472">Membrane</keyword>
<feature type="transmembrane region" description="Helical" evidence="1">
    <location>
        <begin position="5"/>
        <end position="25"/>
    </location>
</feature>
<evidence type="ECO:0000313" key="3">
    <source>
        <dbReference type="Proteomes" id="UP001342826"/>
    </source>
</evidence>
<feature type="transmembrane region" description="Helical" evidence="1">
    <location>
        <begin position="31"/>
        <end position="51"/>
    </location>
</feature>
<evidence type="ECO:0000256" key="1">
    <source>
        <dbReference type="SAM" id="Phobius"/>
    </source>
</evidence>
<gene>
    <name evidence="2" type="ORF">P9271_03105</name>
</gene>
<keyword evidence="1" id="KW-1133">Transmembrane helix</keyword>
<dbReference type="GeneID" id="301139238"/>
<name>A0ABU6NUQ9_9BACI</name>
<protein>
    <submittedName>
        <fullName evidence="2">Uncharacterized protein</fullName>
    </submittedName>
</protein>
<keyword evidence="1" id="KW-0812">Transmembrane</keyword>
<keyword evidence="3" id="KW-1185">Reference proteome</keyword>
<accession>A0ABU6NUQ9</accession>
<dbReference type="EMBL" id="JARTFS010000002">
    <property type="protein sequence ID" value="MED4400348.1"/>
    <property type="molecule type" value="Genomic_DNA"/>
</dbReference>
<dbReference type="RefSeq" id="WP_066224470.1">
    <property type="nucleotide sequence ID" value="NZ_JARTFS010000002.1"/>
</dbReference>
<dbReference type="Proteomes" id="UP001342826">
    <property type="component" value="Unassembled WGS sequence"/>
</dbReference>
<evidence type="ECO:0000313" key="2">
    <source>
        <dbReference type="EMBL" id="MED4400348.1"/>
    </source>
</evidence>
<organism evidence="2 3">
    <name type="scientific">Metabacillus fastidiosus</name>
    <dbReference type="NCBI Taxonomy" id="1458"/>
    <lineage>
        <taxon>Bacteria</taxon>
        <taxon>Bacillati</taxon>
        <taxon>Bacillota</taxon>
        <taxon>Bacilli</taxon>
        <taxon>Bacillales</taxon>
        <taxon>Bacillaceae</taxon>
        <taxon>Metabacillus</taxon>
    </lineage>
</organism>